<feature type="signal peptide" evidence="1">
    <location>
        <begin position="1"/>
        <end position="19"/>
    </location>
</feature>
<feature type="chain" id="PRO_5004304038" evidence="1">
    <location>
        <begin position="20"/>
        <end position="222"/>
    </location>
</feature>
<name>Q86M74_HETGL</name>
<protein>
    <submittedName>
        <fullName evidence="2">Putative gland protein G19B10</fullName>
    </submittedName>
</protein>
<organism evidence="2">
    <name type="scientific">Heterodera glycines</name>
    <name type="common">Soybean cyst nematode worm</name>
    <dbReference type="NCBI Taxonomy" id="51029"/>
    <lineage>
        <taxon>Eukaryota</taxon>
        <taxon>Metazoa</taxon>
        <taxon>Ecdysozoa</taxon>
        <taxon>Nematoda</taxon>
        <taxon>Chromadorea</taxon>
        <taxon>Rhabditida</taxon>
        <taxon>Tylenchina</taxon>
        <taxon>Tylenchomorpha</taxon>
        <taxon>Tylenchoidea</taxon>
        <taxon>Heteroderidae</taxon>
        <taxon>Heteroderinae</taxon>
        <taxon>Heterodera</taxon>
    </lineage>
</organism>
<evidence type="ECO:0000256" key="1">
    <source>
        <dbReference type="SAM" id="SignalP"/>
    </source>
</evidence>
<reference evidence="2" key="1">
    <citation type="journal article" date="2003" name="Mol. Plant Microbe Interact.">
        <title>The parasitome of the phytonematode Heterodera glycines.</title>
        <authorList>
            <person name="Gao B."/>
            <person name="Allen R."/>
            <person name="Maier T."/>
            <person name="Davis E.L."/>
            <person name="Baum T.J."/>
            <person name="Hussey R.S."/>
        </authorList>
    </citation>
    <scope>NUCLEOTIDE SEQUENCE</scope>
</reference>
<proteinExistence type="evidence at transcript level"/>
<keyword evidence="1" id="KW-0732">Signal</keyword>
<sequence length="222" mass="25379">MHLKIFLLILFVTICSVWSLSPKIHHNYHQQQQQHNIKNKLPPKNIGTKHLKTEINGHNKHKHNPASRHGHALLQKVKDQLNNDGWASEDANKTSVLLSSLLAIECHMKKLDKKRTNDSAEIKHLTEQICAAENKEQIGIHKLINEVAKTFEKDGKKMVEQMKRDEHTVKVHLDGHYGTLAEILPSAKKHAKATRLRTYHAVLHLLHLITPKMEEGPAKEAM</sequence>
<accession>Q86M74</accession>
<dbReference type="EMBL" id="AF490249">
    <property type="protein sequence ID" value="AAO85457.1"/>
    <property type="molecule type" value="mRNA"/>
</dbReference>
<dbReference type="AlphaFoldDB" id="Q86M74"/>
<evidence type="ECO:0000313" key="2">
    <source>
        <dbReference type="EMBL" id="AAO85457.1"/>
    </source>
</evidence>